<dbReference type="InterPro" id="IPR001969">
    <property type="entry name" value="Aspartic_peptidase_AS"/>
</dbReference>
<feature type="repeat" description="ARM" evidence="2">
    <location>
        <begin position="765"/>
        <end position="810"/>
    </location>
</feature>
<dbReference type="InterPro" id="IPR016024">
    <property type="entry name" value="ARM-type_fold"/>
</dbReference>
<keyword evidence="5" id="KW-1185">Reference proteome</keyword>
<feature type="compositionally biased region" description="Polar residues" evidence="3">
    <location>
        <begin position="1357"/>
        <end position="1368"/>
    </location>
</feature>
<dbReference type="GO" id="GO:0004190">
    <property type="term" value="F:aspartic-type endopeptidase activity"/>
    <property type="evidence" value="ECO:0007669"/>
    <property type="project" value="InterPro"/>
</dbReference>
<dbReference type="InterPro" id="IPR011989">
    <property type="entry name" value="ARM-like"/>
</dbReference>
<dbReference type="GO" id="GO:0006508">
    <property type="term" value="P:proteolysis"/>
    <property type="evidence" value="ECO:0007669"/>
    <property type="project" value="InterPro"/>
</dbReference>
<dbReference type="EMBL" id="JALJOR010000008">
    <property type="protein sequence ID" value="KAK9812887.1"/>
    <property type="molecule type" value="Genomic_DNA"/>
</dbReference>
<feature type="region of interest" description="Disordered" evidence="3">
    <location>
        <begin position="515"/>
        <end position="544"/>
    </location>
</feature>
<evidence type="ECO:0000313" key="4">
    <source>
        <dbReference type="EMBL" id="KAK9812887.1"/>
    </source>
</evidence>
<protein>
    <submittedName>
        <fullName evidence="4">Uncharacterized protein</fullName>
    </submittedName>
</protein>
<sequence length="1450" mass="150191">MAPLGLRSGDGVKPGRRVLFWKGRKVDGDPFSPGTSQGRSLPGLALEQAHALDTAAGLHERQAQTKIKDCSTSGGAGCLNDALPPQRFQPVGGAVAPPASCSAGSPEGAGDRTEVGTTRAHNSLNTPCMSGAPHLAFRLRGMLNSQSGRVPGARLDCDLTSQPPPDQQLTAANPQMALHPAEGKVLQGHDSGWEFRQLGGRLGQQAGEPPSSRELSPPDGLRAFGREPKNMTLCNGVLGQPDALFEGQGRSPATTPGKVTLHDQLTPISSPAKDGGGPPGAQPVAEAQVTHTNVLFDTGSDLSHGILDSIGAVVSSHPASLSIMRPMGEFADVDVGHVRAAEESKVAGLAASASTRWLGVAPPEVAAKSSIQTGPAKASVPLNAARSAKQLSAGVKKLAQLVVVAVSHKQKEQAILKLYAVLSQAAFVSVQALDWAAAFAGLLDVGLARFIKHTAGIVVRKDKGFSDAVRIMAASILKNVARWIEAELQATDRPESVALVKEALHCFLRDGAPSPLPTPRAAGGDMRAVDASSGSTTHEADSSSSFTTMLDTGVLELLSEEVACAPGQRHSPPPPGAPDGSLDTSGLLGSLLNTQSLAQLMHDQHAGRQRRAILDTQIIGSQGGTDSSEVGGPGMQYKGAMRATVWLFKADQADGHYAAASLTGSLAGLGSGCIEAIDGPRLVAPLISLLRSDDAACKFAAARALSLLSQQEQCRRTMSRQDRYLRIMSRLLASGTSETQFAVGTALTAILTEDPTTHWVLSQAGIIPGLVSVLKQPCAPPAATARASLALKHLTASSQRNREALVVAGGLRHLIPLLTAAGHDEAQYNSCRILRHIALGRQPAHKAAALHAVVPLVEALKVSRPRVCFAAASTLAMLTEGHPEACTEIDKHGGIPTLVALLLRGGGQGKRAAAEALQACAAEDPAMKAKIAGLQTQHAGNLEGSSASGALPALVRMIKSGNLQQQAAAAGAIQALAYWPGGDTCCSQALAADGALAPLLRMLTGHHLPLRAAAAGALCNLALGCPENQAAIVAGGAIPALVELMSNGQPDGRYAAAASLYNIMGRGASVRLAIMVANALPPLVDMLASDSWYCRIVAADILACLATDTGHCPMIVQSGAVPRLLDLLCLKHNSGMLEGVRGAVMHMAYERGDNVIVMKGYKFAKAKLVALSAIACLADQEAMASLLDYARVLPELAAMLASSSPAVRHTTAIALADLTAAIPGWHSALAQGPIVGQLVDLVKLFDGAAAPLASAQQDGVAARLLAHLAQGHKALQTAASCTGRTVPSGPEMRPLSCPAGGYAITAKPSANLHTLLQVPFDKLLPACMARWLAPGGAGLPQWRRDTWAGSEALADVRSQSSHLRSQEATAPRLSAPQMSHVANADQLYVEADSIEPERTVQPGRDESNSGGKLLTTADAANGRAAPEMQDHSIKEAQQSLLDTWIDEGTT</sequence>
<proteinExistence type="predicted"/>
<evidence type="ECO:0000256" key="1">
    <source>
        <dbReference type="ARBA" id="ARBA00022786"/>
    </source>
</evidence>
<reference evidence="4 5" key="1">
    <citation type="journal article" date="2024" name="Nat. Commun.">
        <title>Phylogenomics reveals the evolutionary origins of lichenization in chlorophyte algae.</title>
        <authorList>
            <person name="Puginier C."/>
            <person name="Libourel C."/>
            <person name="Otte J."/>
            <person name="Skaloud P."/>
            <person name="Haon M."/>
            <person name="Grisel S."/>
            <person name="Petersen M."/>
            <person name="Berrin J.G."/>
            <person name="Delaux P.M."/>
            <person name="Dal Grande F."/>
            <person name="Keller J."/>
        </authorList>
    </citation>
    <scope>NUCLEOTIDE SEQUENCE [LARGE SCALE GENOMIC DNA]</scope>
    <source>
        <strain evidence="4 5">SAG 2043</strain>
    </source>
</reference>
<evidence type="ECO:0000256" key="3">
    <source>
        <dbReference type="SAM" id="MobiDB-lite"/>
    </source>
</evidence>
<feature type="region of interest" description="Disordered" evidence="3">
    <location>
        <begin position="201"/>
        <end position="227"/>
    </location>
</feature>
<keyword evidence="1" id="KW-0833">Ubl conjugation pathway</keyword>
<dbReference type="SMART" id="SM00185">
    <property type="entry name" value="ARM"/>
    <property type="match status" value="10"/>
</dbReference>
<evidence type="ECO:0000313" key="5">
    <source>
        <dbReference type="Proteomes" id="UP001489004"/>
    </source>
</evidence>
<gene>
    <name evidence="4" type="ORF">WJX72_005286</name>
</gene>
<feature type="compositionally biased region" description="Polar residues" evidence="3">
    <location>
        <begin position="532"/>
        <end position="544"/>
    </location>
</feature>
<feature type="compositionally biased region" description="Basic and acidic residues" evidence="3">
    <location>
        <begin position="1395"/>
        <end position="1407"/>
    </location>
</feature>
<feature type="region of interest" description="Disordered" evidence="3">
    <location>
        <begin position="565"/>
        <end position="585"/>
    </location>
</feature>
<feature type="compositionally biased region" description="Polar residues" evidence="3">
    <location>
        <begin position="115"/>
        <end position="127"/>
    </location>
</feature>
<feature type="repeat" description="ARM" evidence="2">
    <location>
        <begin position="994"/>
        <end position="1036"/>
    </location>
</feature>
<comment type="caution">
    <text evidence="4">The sequence shown here is derived from an EMBL/GenBank/DDBJ whole genome shotgun (WGS) entry which is preliminary data.</text>
</comment>
<feature type="region of interest" description="Disordered" evidence="3">
    <location>
        <begin position="1356"/>
        <end position="1378"/>
    </location>
</feature>
<dbReference type="PANTHER" id="PTHR23315:SF7">
    <property type="entry name" value="U-BOX DOMAIN-CONTAINING PROTEIN 4"/>
    <property type="match status" value="1"/>
</dbReference>
<dbReference type="SUPFAM" id="SSF48371">
    <property type="entry name" value="ARM repeat"/>
    <property type="match status" value="2"/>
</dbReference>
<name>A0AAW1PWU7_9CHLO</name>
<organism evidence="4 5">
    <name type="scientific">[Myrmecia] bisecta</name>
    <dbReference type="NCBI Taxonomy" id="41462"/>
    <lineage>
        <taxon>Eukaryota</taxon>
        <taxon>Viridiplantae</taxon>
        <taxon>Chlorophyta</taxon>
        <taxon>core chlorophytes</taxon>
        <taxon>Trebouxiophyceae</taxon>
        <taxon>Trebouxiales</taxon>
        <taxon>Trebouxiaceae</taxon>
        <taxon>Myrmecia</taxon>
    </lineage>
</organism>
<feature type="region of interest" description="Disordered" evidence="3">
    <location>
        <begin position="93"/>
        <end position="127"/>
    </location>
</feature>
<dbReference type="PROSITE" id="PS50176">
    <property type="entry name" value="ARM_REPEAT"/>
    <property type="match status" value="3"/>
</dbReference>
<dbReference type="Pfam" id="PF00514">
    <property type="entry name" value="Arm"/>
    <property type="match status" value="1"/>
</dbReference>
<dbReference type="PROSITE" id="PS00141">
    <property type="entry name" value="ASP_PROTEASE"/>
    <property type="match status" value="1"/>
</dbReference>
<dbReference type="InterPro" id="IPR000225">
    <property type="entry name" value="Armadillo"/>
</dbReference>
<dbReference type="Proteomes" id="UP001489004">
    <property type="component" value="Unassembled WGS sequence"/>
</dbReference>
<feature type="repeat" description="ARM" evidence="2">
    <location>
        <begin position="949"/>
        <end position="977"/>
    </location>
</feature>
<evidence type="ECO:0000256" key="2">
    <source>
        <dbReference type="PROSITE-ProRule" id="PRU00259"/>
    </source>
</evidence>
<dbReference type="Gene3D" id="1.25.10.10">
    <property type="entry name" value="Leucine-rich Repeat Variant"/>
    <property type="match status" value="2"/>
</dbReference>
<feature type="region of interest" description="Disordered" evidence="3">
    <location>
        <begin position="243"/>
        <end position="284"/>
    </location>
</feature>
<accession>A0AAW1PWU7</accession>
<dbReference type="PANTHER" id="PTHR23315">
    <property type="entry name" value="U BOX DOMAIN-CONTAINING"/>
    <property type="match status" value="1"/>
</dbReference>
<feature type="region of interest" description="Disordered" evidence="3">
    <location>
        <begin position="1395"/>
        <end position="1450"/>
    </location>
</feature>